<sequence>MLDEQDYPSRREIKEMCHQLSDAQEQFSEANEKAQEYLDARKDGLSSLATEASENTRRCRITESVAKNSVEQIRRDETKYKEKFDDYKESLRELNRHYKETFDSGGRKFTKEPYEDPTLGRDMWNQLKRVSIPVFNGDRRAYEGWKAAFMACVHQAPATPENKLL</sequence>
<organism evidence="2 3">
    <name type="scientific">Porites evermanni</name>
    <dbReference type="NCBI Taxonomy" id="104178"/>
    <lineage>
        <taxon>Eukaryota</taxon>
        <taxon>Metazoa</taxon>
        <taxon>Cnidaria</taxon>
        <taxon>Anthozoa</taxon>
        <taxon>Hexacorallia</taxon>
        <taxon>Scleractinia</taxon>
        <taxon>Fungiina</taxon>
        <taxon>Poritidae</taxon>
        <taxon>Porites</taxon>
    </lineage>
</organism>
<keyword evidence="1" id="KW-0175">Coiled coil</keyword>
<protein>
    <submittedName>
        <fullName evidence="2">Uncharacterized protein</fullName>
    </submittedName>
</protein>
<proteinExistence type="predicted"/>
<dbReference type="EMBL" id="CALNXI010000242">
    <property type="protein sequence ID" value="CAH3022997.1"/>
    <property type="molecule type" value="Genomic_DNA"/>
</dbReference>
<dbReference type="Proteomes" id="UP001159427">
    <property type="component" value="Unassembled WGS sequence"/>
</dbReference>
<evidence type="ECO:0000256" key="1">
    <source>
        <dbReference type="SAM" id="Coils"/>
    </source>
</evidence>
<gene>
    <name evidence="2" type="ORF">PEVE_00017690</name>
</gene>
<feature type="coiled-coil region" evidence="1">
    <location>
        <begin position="13"/>
        <end position="40"/>
    </location>
</feature>
<name>A0ABN8M396_9CNID</name>
<reference evidence="2 3" key="1">
    <citation type="submission" date="2022-05" db="EMBL/GenBank/DDBJ databases">
        <authorList>
            <consortium name="Genoscope - CEA"/>
            <person name="William W."/>
        </authorList>
    </citation>
    <scope>NUCLEOTIDE SEQUENCE [LARGE SCALE GENOMIC DNA]</scope>
</reference>
<evidence type="ECO:0000313" key="3">
    <source>
        <dbReference type="Proteomes" id="UP001159427"/>
    </source>
</evidence>
<evidence type="ECO:0000313" key="2">
    <source>
        <dbReference type="EMBL" id="CAH3022997.1"/>
    </source>
</evidence>
<comment type="caution">
    <text evidence="2">The sequence shown here is derived from an EMBL/GenBank/DDBJ whole genome shotgun (WGS) entry which is preliminary data.</text>
</comment>
<accession>A0ABN8M396</accession>
<keyword evidence="3" id="KW-1185">Reference proteome</keyword>